<dbReference type="PANTHER" id="PTHR11842:SF11">
    <property type="entry name" value="MITOTIC SPINDLE ASSEMBLY CHECKPOINT PROTEIN MAD2A"/>
    <property type="match status" value="1"/>
</dbReference>
<evidence type="ECO:0000256" key="5">
    <source>
        <dbReference type="ARBA" id="ARBA00023242"/>
    </source>
</evidence>
<evidence type="ECO:0000256" key="6">
    <source>
        <dbReference type="ARBA" id="ARBA00023306"/>
    </source>
</evidence>
<dbReference type="GO" id="GO:0051301">
    <property type="term" value="P:cell division"/>
    <property type="evidence" value="ECO:0007669"/>
    <property type="project" value="UniProtKB-KW"/>
</dbReference>
<dbReference type="GO" id="GO:0005737">
    <property type="term" value="C:cytoplasm"/>
    <property type="evidence" value="ECO:0007669"/>
    <property type="project" value="TreeGrafter"/>
</dbReference>
<evidence type="ECO:0000256" key="2">
    <source>
        <dbReference type="ARBA" id="ARBA00010348"/>
    </source>
</evidence>
<feature type="non-terminal residue" evidence="8">
    <location>
        <position position="1"/>
    </location>
</feature>
<dbReference type="SUPFAM" id="SSF56019">
    <property type="entry name" value="The spindle assembly checkpoint protein mad2"/>
    <property type="match status" value="1"/>
</dbReference>
<evidence type="ECO:0000256" key="3">
    <source>
        <dbReference type="ARBA" id="ARBA00022618"/>
    </source>
</evidence>
<dbReference type="FunCoup" id="A0A163EPI0">
    <property type="interactions" value="904"/>
</dbReference>
<dbReference type="Proteomes" id="UP000077315">
    <property type="component" value="Unassembled WGS sequence"/>
</dbReference>
<dbReference type="EMBL" id="KV440971">
    <property type="protein sequence ID" value="OAD80640.1"/>
    <property type="molecule type" value="Genomic_DNA"/>
</dbReference>
<keyword evidence="4" id="KW-0498">Mitosis</keyword>
<feature type="domain" description="HORMA" evidence="7">
    <location>
        <begin position="1"/>
        <end position="177"/>
    </location>
</feature>
<evidence type="ECO:0000256" key="4">
    <source>
        <dbReference type="ARBA" id="ARBA00022776"/>
    </source>
</evidence>
<evidence type="ECO:0000313" key="9">
    <source>
        <dbReference type="Proteomes" id="UP000077315"/>
    </source>
</evidence>
<dbReference type="AlphaFoldDB" id="A0A163EPI0"/>
<accession>A0A163EPI0</accession>
<comment type="subcellular location">
    <subcellularLocation>
        <location evidence="1">Nucleus</location>
    </subcellularLocation>
</comment>
<evidence type="ECO:0000313" key="8">
    <source>
        <dbReference type="EMBL" id="OAD80640.1"/>
    </source>
</evidence>
<evidence type="ECO:0000256" key="1">
    <source>
        <dbReference type="ARBA" id="ARBA00004123"/>
    </source>
</evidence>
<protein>
    <recommendedName>
        <fullName evidence="7">HORMA domain-containing protein</fullName>
    </recommendedName>
</protein>
<gene>
    <name evidence="8" type="ORF">PHYBLDRAFT_105543</name>
</gene>
<dbReference type="Pfam" id="PF02301">
    <property type="entry name" value="HORMA"/>
    <property type="match status" value="1"/>
</dbReference>
<comment type="similarity">
    <text evidence="2">Belongs to the MAD2 family.</text>
</comment>
<reference evidence="9" key="1">
    <citation type="submission" date="2015-06" db="EMBL/GenBank/DDBJ databases">
        <title>Expansion of signal transduction pathways in fungi by whole-genome duplication.</title>
        <authorList>
            <consortium name="DOE Joint Genome Institute"/>
            <person name="Corrochano L.M."/>
            <person name="Kuo A."/>
            <person name="Marcet-Houben M."/>
            <person name="Polaino S."/>
            <person name="Salamov A."/>
            <person name="Villalobos J.M."/>
            <person name="Alvarez M.I."/>
            <person name="Avalos J."/>
            <person name="Benito E.P."/>
            <person name="Benoit I."/>
            <person name="Burger G."/>
            <person name="Camino L.P."/>
            <person name="Canovas D."/>
            <person name="Cerda-Olmedo E."/>
            <person name="Cheng J.-F."/>
            <person name="Dominguez A."/>
            <person name="Elias M."/>
            <person name="Eslava A.P."/>
            <person name="Glaser F."/>
            <person name="Grimwood J."/>
            <person name="Gutierrez G."/>
            <person name="Heitman J."/>
            <person name="Henrissat B."/>
            <person name="Iturriaga E.A."/>
            <person name="Lang B.F."/>
            <person name="Lavin J.L."/>
            <person name="Lee S."/>
            <person name="Li W."/>
            <person name="Lindquist E."/>
            <person name="Lopez-Garcia S."/>
            <person name="Luque E.M."/>
            <person name="Marcos A.T."/>
            <person name="Martin J."/>
            <person name="McCluskey K."/>
            <person name="Medina H.R."/>
            <person name="Miralles-Duran A."/>
            <person name="Miyazaki A."/>
            <person name="Munoz-Torres E."/>
            <person name="Oguiza J.A."/>
            <person name="Ohm R."/>
            <person name="Olmedo M."/>
            <person name="Orejas M."/>
            <person name="Ortiz-Castellanos L."/>
            <person name="Pisabarro A.G."/>
            <person name="Rodriguez-Romero J."/>
            <person name="Ruiz-Herrera J."/>
            <person name="Ruiz-Vazquez R."/>
            <person name="Sanz C."/>
            <person name="Schackwitz W."/>
            <person name="Schmutz J."/>
            <person name="Shahriari M."/>
            <person name="Shelest E."/>
            <person name="Silva-Franco F."/>
            <person name="Soanes D."/>
            <person name="Syed K."/>
            <person name="Tagua V.G."/>
            <person name="Talbot N.J."/>
            <person name="Thon M."/>
            <person name="De vries R.P."/>
            <person name="Wiebenga A."/>
            <person name="Yadav J.S."/>
            <person name="Braun E.L."/>
            <person name="Baker S."/>
            <person name="Garre V."/>
            <person name="Horwitz B."/>
            <person name="Torres-Martinez S."/>
            <person name="Idnurm A."/>
            <person name="Herrera-Estrella A."/>
            <person name="Gabaldon T."/>
            <person name="Grigoriev I.V."/>
        </authorList>
    </citation>
    <scope>NUCLEOTIDE SEQUENCE [LARGE SCALE GENOMIC DNA]</scope>
    <source>
        <strain evidence="9">NRRL 1555(-)</strain>
    </source>
</reference>
<dbReference type="OrthoDB" id="1806at2759"/>
<dbReference type="InterPro" id="IPR003511">
    <property type="entry name" value="HORMA_dom"/>
</dbReference>
<dbReference type="Gene3D" id="3.30.900.10">
    <property type="entry name" value="HORMA domain"/>
    <property type="match status" value="1"/>
</dbReference>
<dbReference type="GeneID" id="28988812"/>
<dbReference type="InterPro" id="IPR036570">
    <property type="entry name" value="HORMA_dom_sf"/>
</dbReference>
<dbReference type="RefSeq" id="XP_018298680.1">
    <property type="nucleotide sequence ID" value="XM_018427906.1"/>
</dbReference>
<dbReference type="PANTHER" id="PTHR11842">
    <property type="entry name" value="MITOTIC SPINDLE ASSEMBLY CHECKPOINT PROTEIN MAD2"/>
    <property type="match status" value="1"/>
</dbReference>
<keyword evidence="3" id="KW-0132">Cell division</keyword>
<sequence length="185" mass="21213">FLSFSLLSILYQRGIYPEEDFEVINKHNARVMTTVNKELEKYVADVMSQVKDWILENVIQKLVLLIQSVETGETVERWQFDIKAKNSNEDGQLISLAKESEKFDREFRATIRQITASVSFLPELTEKCTINIQVYTDKSVLGNEKWGTGDVALIKGGGEHMRLKTLSTSAHQVETFVAYQLKDNY</sequence>
<dbReference type="GO" id="GO:0000776">
    <property type="term" value="C:kinetochore"/>
    <property type="evidence" value="ECO:0007669"/>
    <property type="project" value="TreeGrafter"/>
</dbReference>
<proteinExistence type="inferred from homology"/>
<dbReference type="GO" id="GO:0007094">
    <property type="term" value="P:mitotic spindle assembly checkpoint signaling"/>
    <property type="evidence" value="ECO:0007669"/>
    <property type="project" value="TreeGrafter"/>
</dbReference>
<dbReference type="InParanoid" id="A0A163EPI0"/>
<evidence type="ECO:0000259" key="7">
    <source>
        <dbReference type="PROSITE" id="PS50815"/>
    </source>
</evidence>
<dbReference type="PROSITE" id="PS50815">
    <property type="entry name" value="HORMA"/>
    <property type="match status" value="1"/>
</dbReference>
<keyword evidence="6" id="KW-0131">Cell cycle</keyword>
<dbReference type="STRING" id="763407.A0A163EPI0"/>
<keyword evidence="5" id="KW-0539">Nucleus</keyword>
<keyword evidence="9" id="KW-1185">Reference proteome</keyword>
<organism evidence="8 9">
    <name type="scientific">Phycomyces blakesleeanus (strain ATCC 8743b / DSM 1359 / FGSC 10004 / NBRC 33097 / NRRL 1555)</name>
    <dbReference type="NCBI Taxonomy" id="763407"/>
    <lineage>
        <taxon>Eukaryota</taxon>
        <taxon>Fungi</taxon>
        <taxon>Fungi incertae sedis</taxon>
        <taxon>Mucoromycota</taxon>
        <taxon>Mucoromycotina</taxon>
        <taxon>Mucoromycetes</taxon>
        <taxon>Mucorales</taxon>
        <taxon>Phycomycetaceae</taxon>
        <taxon>Phycomyces</taxon>
    </lineage>
</organism>
<dbReference type="VEuPathDB" id="FungiDB:PHYBLDRAFT_105543"/>
<name>A0A163EPI0_PHYB8</name>
<dbReference type="GO" id="GO:0005654">
    <property type="term" value="C:nucleoplasm"/>
    <property type="evidence" value="ECO:0007669"/>
    <property type="project" value="TreeGrafter"/>
</dbReference>
<dbReference type="InterPro" id="IPR045091">
    <property type="entry name" value="Mad2-like"/>
</dbReference>